<dbReference type="OrthoDB" id="116216at2759"/>
<organism evidence="1 2">
    <name type="scientific">Parnassius apollo</name>
    <name type="common">Apollo butterfly</name>
    <name type="synonym">Papilio apollo</name>
    <dbReference type="NCBI Taxonomy" id="110799"/>
    <lineage>
        <taxon>Eukaryota</taxon>
        <taxon>Metazoa</taxon>
        <taxon>Ecdysozoa</taxon>
        <taxon>Arthropoda</taxon>
        <taxon>Hexapoda</taxon>
        <taxon>Insecta</taxon>
        <taxon>Pterygota</taxon>
        <taxon>Neoptera</taxon>
        <taxon>Endopterygota</taxon>
        <taxon>Lepidoptera</taxon>
        <taxon>Glossata</taxon>
        <taxon>Ditrysia</taxon>
        <taxon>Papilionoidea</taxon>
        <taxon>Papilionidae</taxon>
        <taxon>Parnassiinae</taxon>
        <taxon>Parnassini</taxon>
        <taxon>Parnassius</taxon>
        <taxon>Parnassius</taxon>
    </lineage>
</organism>
<dbReference type="AlphaFoldDB" id="A0A8S3X7G8"/>
<evidence type="ECO:0000313" key="1">
    <source>
        <dbReference type="EMBL" id="CAG5005234.1"/>
    </source>
</evidence>
<keyword evidence="2" id="KW-1185">Reference proteome</keyword>
<accession>A0A8S3X7G8</accession>
<dbReference type="Proteomes" id="UP000691718">
    <property type="component" value="Unassembled WGS sequence"/>
</dbReference>
<dbReference type="EMBL" id="CAJQZP010000977">
    <property type="protein sequence ID" value="CAG5005234.1"/>
    <property type="molecule type" value="Genomic_DNA"/>
</dbReference>
<gene>
    <name evidence="1" type="ORF">PAPOLLO_LOCUS14533</name>
</gene>
<sequence length="62" mass="6994">YSEYFVLCSHLTLMTPTRPVVTDDHFEENCVSPTSEVGSMQAQNADKWIEANDGLRALFEAQ</sequence>
<comment type="caution">
    <text evidence="1">The sequence shown here is derived from an EMBL/GenBank/DDBJ whole genome shotgun (WGS) entry which is preliminary data.</text>
</comment>
<name>A0A8S3X7G8_PARAO</name>
<evidence type="ECO:0000313" key="2">
    <source>
        <dbReference type="Proteomes" id="UP000691718"/>
    </source>
</evidence>
<reference evidence="1" key="1">
    <citation type="submission" date="2021-04" db="EMBL/GenBank/DDBJ databases">
        <authorList>
            <person name="Tunstrom K."/>
        </authorList>
    </citation>
    <scope>NUCLEOTIDE SEQUENCE</scope>
</reference>
<proteinExistence type="predicted"/>
<feature type="non-terminal residue" evidence="1">
    <location>
        <position position="1"/>
    </location>
</feature>
<protein>
    <submittedName>
        <fullName evidence="1">(apollo) hypothetical protein</fullName>
    </submittedName>
</protein>